<name>A0A8K1LTE9_9PASS</name>
<evidence type="ECO:0000313" key="2">
    <source>
        <dbReference type="Proteomes" id="UP000796761"/>
    </source>
</evidence>
<dbReference type="AlphaFoldDB" id="A0A8K1LTE9"/>
<gene>
    <name evidence="1" type="ORF">HGM15179_002113</name>
</gene>
<sequence length="151" mass="16340">MDKEVEVQLLEQRYPAACGANHGEAAMSLQPVEIQRGAGAPVTCGGSHAATCGCLIEGCDPVGSWHWSKVLAGPVALWSKKPTLEQSMKSCSPWEGLMLEKLMERGLLWERPMMSKGRMQGILSLEEEGVAKKTWDELSTALNPHPVALLG</sequence>
<dbReference type="Proteomes" id="UP000796761">
    <property type="component" value="Unassembled WGS sequence"/>
</dbReference>
<reference evidence="1" key="1">
    <citation type="submission" date="2019-04" db="EMBL/GenBank/DDBJ databases">
        <title>Genome assembly of Zosterops borbonicus 15179.</title>
        <authorList>
            <person name="Leroy T."/>
            <person name="Anselmetti Y."/>
            <person name="Tilak M.-K."/>
            <person name="Nabholz B."/>
        </authorList>
    </citation>
    <scope>NUCLEOTIDE SEQUENCE</scope>
    <source>
        <strain evidence="1">HGM_15179</strain>
        <tissue evidence="1">Muscle</tissue>
    </source>
</reference>
<dbReference type="EMBL" id="SWJQ01000035">
    <property type="protein sequence ID" value="TRZ25008.1"/>
    <property type="molecule type" value="Genomic_DNA"/>
</dbReference>
<organism evidence="1 2">
    <name type="scientific">Zosterops borbonicus</name>
    <dbReference type="NCBI Taxonomy" id="364589"/>
    <lineage>
        <taxon>Eukaryota</taxon>
        <taxon>Metazoa</taxon>
        <taxon>Chordata</taxon>
        <taxon>Craniata</taxon>
        <taxon>Vertebrata</taxon>
        <taxon>Euteleostomi</taxon>
        <taxon>Archelosauria</taxon>
        <taxon>Archosauria</taxon>
        <taxon>Dinosauria</taxon>
        <taxon>Saurischia</taxon>
        <taxon>Theropoda</taxon>
        <taxon>Coelurosauria</taxon>
        <taxon>Aves</taxon>
        <taxon>Neognathae</taxon>
        <taxon>Neoaves</taxon>
        <taxon>Telluraves</taxon>
        <taxon>Australaves</taxon>
        <taxon>Passeriformes</taxon>
        <taxon>Sylvioidea</taxon>
        <taxon>Zosteropidae</taxon>
        <taxon>Zosterops</taxon>
    </lineage>
</organism>
<accession>A0A8K1LTE9</accession>
<comment type="caution">
    <text evidence="1">The sequence shown here is derived from an EMBL/GenBank/DDBJ whole genome shotgun (WGS) entry which is preliminary data.</text>
</comment>
<evidence type="ECO:0000313" key="1">
    <source>
        <dbReference type="EMBL" id="TRZ25008.1"/>
    </source>
</evidence>
<protein>
    <submittedName>
        <fullName evidence="1">Uncharacterized protein</fullName>
    </submittedName>
</protein>
<proteinExistence type="predicted"/>
<keyword evidence="2" id="KW-1185">Reference proteome</keyword>